<organism evidence="2 3">
    <name type="scientific">Vibrio algarum</name>
    <dbReference type="NCBI Taxonomy" id="3020714"/>
    <lineage>
        <taxon>Bacteria</taxon>
        <taxon>Pseudomonadati</taxon>
        <taxon>Pseudomonadota</taxon>
        <taxon>Gammaproteobacteria</taxon>
        <taxon>Vibrionales</taxon>
        <taxon>Vibrionaceae</taxon>
        <taxon>Vibrio</taxon>
    </lineage>
</organism>
<evidence type="ECO:0000313" key="2">
    <source>
        <dbReference type="EMBL" id="MDB1122760.1"/>
    </source>
</evidence>
<accession>A0ABT4YMX6</accession>
<keyword evidence="1" id="KW-0472">Membrane</keyword>
<name>A0ABT4YMX6_9VIBR</name>
<proteinExistence type="predicted"/>
<dbReference type="EMBL" id="JAQLOI010000001">
    <property type="protein sequence ID" value="MDB1122760.1"/>
    <property type="molecule type" value="Genomic_DNA"/>
</dbReference>
<feature type="transmembrane region" description="Helical" evidence="1">
    <location>
        <begin position="75"/>
        <end position="94"/>
    </location>
</feature>
<dbReference type="InterPro" id="IPR008523">
    <property type="entry name" value="DUF805"/>
</dbReference>
<gene>
    <name evidence="2" type="ORF">PGX00_03225</name>
</gene>
<comment type="caution">
    <text evidence="2">The sequence shown here is derived from an EMBL/GenBank/DDBJ whole genome shotgun (WGS) entry which is preliminary data.</text>
</comment>
<protein>
    <submittedName>
        <fullName evidence="2">DUF805 domain-containing protein</fullName>
    </submittedName>
</protein>
<dbReference type="PANTHER" id="PTHR34980">
    <property type="entry name" value="INNER MEMBRANE PROTEIN-RELATED-RELATED"/>
    <property type="match status" value="1"/>
</dbReference>
<dbReference type="PANTHER" id="PTHR34980:SF1">
    <property type="entry name" value="INNER MEMBRANE PROTEIN"/>
    <property type="match status" value="1"/>
</dbReference>
<reference evidence="2 3" key="1">
    <citation type="submission" date="2023-01" db="EMBL/GenBank/DDBJ databases">
        <title>Vibrio sp. KJ40-1 sp.nov, isolated from marine algae.</title>
        <authorList>
            <person name="Butt M."/>
            <person name="Kim J.M.J."/>
            <person name="Jeon C.O.C."/>
        </authorList>
    </citation>
    <scope>NUCLEOTIDE SEQUENCE [LARGE SCALE GENOMIC DNA]</scope>
    <source>
        <strain evidence="2 3">KJ40-1</strain>
    </source>
</reference>
<dbReference type="Pfam" id="PF05656">
    <property type="entry name" value="DUF805"/>
    <property type="match status" value="1"/>
</dbReference>
<evidence type="ECO:0000313" key="3">
    <source>
        <dbReference type="Proteomes" id="UP001210678"/>
    </source>
</evidence>
<sequence length="107" mass="12323">MSIPELLFSFRGRASRRTFWLWNAFYFLMIITVATLVKNLFPESDSMVLPVILVLLVIPDLAITGKRWHDRGKSLRWLVLHLPLVLTRFMIPVAEAGGNSNPLWCNL</sequence>
<dbReference type="RefSeq" id="WP_272132729.1">
    <property type="nucleotide sequence ID" value="NZ_JAQLOI010000001.1"/>
</dbReference>
<keyword evidence="1" id="KW-0812">Transmembrane</keyword>
<evidence type="ECO:0000256" key="1">
    <source>
        <dbReference type="SAM" id="Phobius"/>
    </source>
</evidence>
<dbReference type="Proteomes" id="UP001210678">
    <property type="component" value="Unassembled WGS sequence"/>
</dbReference>
<keyword evidence="1" id="KW-1133">Transmembrane helix</keyword>
<keyword evidence="3" id="KW-1185">Reference proteome</keyword>
<feature type="transmembrane region" description="Helical" evidence="1">
    <location>
        <begin position="47"/>
        <end position="63"/>
    </location>
</feature>
<feature type="transmembrane region" description="Helical" evidence="1">
    <location>
        <begin position="20"/>
        <end position="41"/>
    </location>
</feature>